<name>A0A834K467_VESPE</name>
<comment type="caution">
    <text evidence="2">The sequence shown here is derived from an EMBL/GenBank/DDBJ whole genome shotgun (WGS) entry which is preliminary data.</text>
</comment>
<dbReference type="EMBL" id="JACSDY010000018">
    <property type="protein sequence ID" value="KAF7399923.1"/>
    <property type="molecule type" value="Genomic_DNA"/>
</dbReference>
<feature type="compositionally biased region" description="Gly residues" evidence="1">
    <location>
        <begin position="56"/>
        <end position="70"/>
    </location>
</feature>
<dbReference type="AlphaFoldDB" id="A0A834K467"/>
<feature type="region of interest" description="Disordered" evidence="1">
    <location>
        <begin position="46"/>
        <end position="70"/>
    </location>
</feature>
<accession>A0A834K467</accession>
<dbReference type="Proteomes" id="UP000600918">
    <property type="component" value="Unassembled WGS sequence"/>
</dbReference>
<evidence type="ECO:0000313" key="3">
    <source>
        <dbReference type="Proteomes" id="UP000600918"/>
    </source>
</evidence>
<protein>
    <submittedName>
        <fullName evidence="2">Uncharacterized protein</fullName>
    </submittedName>
</protein>
<evidence type="ECO:0000256" key="1">
    <source>
        <dbReference type="SAM" id="MobiDB-lite"/>
    </source>
</evidence>
<gene>
    <name evidence="2" type="ORF">H0235_015660</name>
</gene>
<reference evidence="2" key="1">
    <citation type="journal article" date="2020" name="G3 (Bethesda)">
        <title>High-Quality Assemblies for Three Invasive Social Wasps from the &lt;i&gt;Vespula&lt;/i&gt; Genus.</title>
        <authorList>
            <person name="Harrop T.W.R."/>
            <person name="Guhlin J."/>
            <person name="McLaughlin G.M."/>
            <person name="Permina E."/>
            <person name="Stockwell P."/>
            <person name="Gilligan J."/>
            <person name="Le Lec M.F."/>
            <person name="Gruber M.A.M."/>
            <person name="Quinn O."/>
            <person name="Lovegrove M."/>
            <person name="Duncan E.J."/>
            <person name="Remnant E.J."/>
            <person name="Van Eeckhoven J."/>
            <person name="Graham B."/>
            <person name="Knapp R.A."/>
            <person name="Langford K.W."/>
            <person name="Kronenberg Z."/>
            <person name="Press M.O."/>
            <person name="Eacker S.M."/>
            <person name="Wilson-Rankin E.E."/>
            <person name="Purcell J."/>
            <person name="Lester P.J."/>
            <person name="Dearden P.K."/>
        </authorList>
    </citation>
    <scope>NUCLEOTIDE SEQUENCE</scope>
    <source>
        <strain evidence="2">Volc-1</strain>
    </source>
</reference>
<keyword evidence="3" id="KW-1185">Reference proteome</keyword>
<sequence>MLPSWSRDRLKSLTLRKWGISTPNGKRLESPLTRWWVTENENVERRARKTALGRRGASGGGDTSGGGSTV</sequence>
<evidence type="ECO:0000313" key="2">
    <source>
        <dbReference type="EMBL" id="KAF7399923.1"/>
    </source>
</evidence>
<organism evidence="2 3">
    <name type="scientific">Vespula pensylvanica</name>
    <name type="common">Western yellow jacket</name>
    <name type="synonym">Wasp</name>
    <dbReference type="NCBI Taxonomy" id="30213"/>
    <lineage>
        <taxon>Eukaryota</taxon>
        <taxon>Metazoa</taxon>
        <taxon>Ecdysozoa</taxon>
        <taxon>Arthropoda</taxon>
        <taxon>Hexapoda</taxon>
        <taxon>Insecta</taxon>
        <taxon>Pterygota</taxon>
        <taxon>Neoptera</taxon>
        <taxon>Endopterygota</taxon>
        <taxon>Hymenoptera</taxon>
        <taxon>Apocrita</taxon>
        <taxon>Aculeata</taxon>
        <taxon>Vespoidea</taxon>
        <taxon>Vespidae</taxon>
        <taxon>Vespinae</taxon>
        <taxon>Vespula</taxon>
    </lineage>
</organism>
<proteinExistence type="predicted"/>